<name>A0A6A6ZPZ9_9PLEO</name>
<dbReference type="InterPro" id="IPR005198">
    <property type="entry name" value="Glyco_hydro_76"/>
</dbReference>
<dbReference type="PANTHER" id="PTHR47791:SF2">
    <property type="entry name" value="ENDO MANNANASE, GH76 FAMILY (EUROFUNG)"/>
    <property type="match status" value="1"/>
</dbReference>
<dbReference type="Proteomes" id="UP000799424">
    <property type="component" value="Unassembled WGS sequence"/>
</dbReference>
<gene>
    <name evidence="2" type="ORF">CC86DRAFT_329905</name>
</gene>
<organism evidence="2 3">
    <name type="scientific">Ophiobolus disseminans</name>
    <dbReference type="NCBI Taxonomy" id="1469910"/>
    <lineage>
        <taxon>Eukaryota</taxon>
        <taxon>Fungi</taxon>
        <taxon>Dikarya</taxon>
        <taxon>Ascomycota</taxon>
        <taxon>Pezizomycotina</taxon>
        <taxon>Dothideomycetes</taxon>
        <taxon>Pleosporomycetidae</taxon>
        <taxon>Pleosporales</taxon>
        <taxon>Pleosporineae</taxon>
        <taxon>Phaeosphaeriaceae</taxon>
        <taxon>Ophiobolus</taxon>
    </lineage>
</organism>
<dbReference type="Gene3D" id="1.50.10.20">
    <property type="match status" value="1"/>
</dbReference>
<evidence type="ECO:0000313" key="3">
    <source>
        <dbReference type="Proteomes" id="UP000799424"/>
    </source>
</evidence>
<keyword evidence="3" id="KW-1185">Reference proteome</keyword>
<dbReference type="OrthoDB" id="4104179at2759"/>
<feature type="region of interest" description="Disordered" evidence="1">
    <location>
        <begin position="568"/>
        <end position="593"/>
    </location>
</feature>
<dbReference type="SUPFAM" id="SSF48208">
    <property type="entry name" value="Six-hairpin glycosidases"/>
    <property type="match status" value="1"/>
</dbReference>
<dbReference type="PANTHER" id="PTHR47791">
    <property type="entry name" value="MEIOTICALLY UP-REGULATED GENE 191 PROTEIN"/>
    <property type="match status" value="1"/>
</dbReference>
<evidence type="ECO:0000256" key="1">
    <source>
        <dbReference type="SAM" id="MobiDB-lite"/>
    </source>
</evidence>
<keyword evidence="2" id="KW-0378">Hydrolase</keyword>
<evidence type="ECO:0000313" key="2">
    <source>
        <dbReference type="EMBL" id="KAF2822377.1"/>
    </source>
</evidence>
<feature type="compositionally biased region" description="Basic and acidic residues" evidence="1">
    <location>
        <begin position="578"/>
        <end position="587"/>
    </location>
</feature>
<dbReference type="InterPro" id="IPR053169">
    <property type="entry name" value="MUG_Protein"/>
</dbReference>
<reference evidence="2" key="1">
    <citation type="journal article" date="2020" name="Stud. Mycol.">
        <title>101 Dothideomycetes genomes: a test case for predicting lifestyles and emergence of pathogens.</title>
        <authorList>
            <person name="Haridas S."/>
            <person name="Albert R."/>
            <person name="Binder M."/>
            <person name="Bloem J."/>
            <person name="Labutti K."/>
            <person name="Salamov A."/>
            <person name="Andreopoulos B."/>
            <person name="Baker S."/>
            <person name="Barry K."/>
            <person name="Bills G."/>
            <person name="Bluhm B."/>
            <person name="Cannon C."/>
            <person name="Castanera R."/>
            <person name="Culley D."/>
            <person name="Daum C."/>
            <person name="Ezra D."/>
            <person name="Gonzalez J."/>
            <person name="Henrissat B."/>
            <person name="Kuo A."/>
            <person name="Liang C."/>
            <person name="Lipzen A."/>
            <person name="Lutzoni F."/>
            <person name="Magnuson J."/>
            <person name="Mondo S."/>
            <person name="Nolan M."/>
            <person name="Ohm R."/>
            <person name="Pangilinan J."/>
            <person name="Park H.-J."/>
            <person name="Ramirez L."/>
            <person name="Alfaro M."/>
            <person name="Sun H."/>
            <person name="Tritt A."/>
            <person name="Yoshinaga Y."/>
            <person name="Zwiers L.-H."/>
            <person name="Turgeon B."/>
            <person name="Goodwin S."/>
            <person name="Spatafora J."/>
            <person name="Crous P."/>
            <person name="Grigoriev I."/>
        </authorList>
    </citation>
    <scope>NUCLEOTIDE SEQUENCE</scope>
    <source>
        <strain evidence="2">CBS 113818</strain>
    </source>
</reference>
<accession>A0A6A6ZPZ9</accession>
<sequence>MGLFVVSFWRLCMAIGLFSILFITIGADIQQQDGPPVYEADGQKVLRKLQPTTSTPSRIPSQAPPPTGLTLAPDHELFDLHDTLYTMQDQYFSLWLGKWTTAIDWTAAVLSTHLTATLSTISKAFTYTGLSTSDVENEINKYFAHSMASYYGEEAFAIRLQAYDDMLWVVLEWLESIKFIQTHSSNHRTSDAKDDSYWHGMQFTPAFAHRARVFYELAEEGWDSRLCGGGMTWNPRLLPYKNAITNQLYITASINMYLHFPGDQNDSPFSPSVNITACMNQLHGEKRGNCDDGSMGMYDPRFLKKAVDGYNWLRNSGMINEDRLYTDGFHIRDYAKNRSATTCDVRNEMVYTYNQGVILSGLRGLWEATGNITYIRHGHQLVTSVAGATGWIGRGKGGHEEYDSGTGNKWHGLGANGILMDFCDPSGSCNQDGQTFKGIFFHHLASFCEPLPLEPVESGVTFGATEEWAFRHRRSCNEIAIWVRHNAQAALSTRDAEGRFGSWWGAPHISHKTILFRKNPDLILPTHAIDYRNLPSLLFLVGIDPENSQKKPTYNAFPDFKVYRDRKYRQAKPARSGDLNDRGRGRTVESQGSGLAVVRAMHEFKKRSEQKT</sequence>
<dbReference type="Pfam" id="PF03663">
    <property type="entry name" value="Glyco_hydro_76"/>
    <property type="match status" value="1"/>
</dbReference>
<dbReference type="GO" id="GO:0005975">
    <property type="term" value="P:carbohydrate metabolic process"/>
    <property type="evidence" value="ECO:0007669"/>
    <property type="project" value="InterPro"/>
</dbReference>
<proteinExistence type="predicted"/>
<protein>
    <submittedName>
        <fullName evidence="2">Six-hairpin glycosidase</fullName>
    </submittedName>
</protein>
<dbReference type="AlphaFoldDB" id="A0A6A6ZPZ9"/>
<keyword evidence="2" id="KW-0326">Glycosidase</keyword>
<dbReference type="EMBL" id="MU006234">
    <property type="protein sequence ID" value="KAF2822377.1"/>
    <property type="molecule type" value="Genomic_DNA"/>
</dbReference>
<dbReference type="GO" id="GO:0016798">
    <property type="term" value="F:hydrolase activity, acting on glycosyl bonds"/>
    <property type="evidence" value="ECO:0007669"/>
    <property type="project" value="UniProtKB-KW"/>
</dbReference>
<dbReference type="InterPro" id="IPR008928">
    <property type="entry name" value="6-hairpin_glycosidase_sf"/>
</dbReference>